<dbReference type="Pfam" id="PF16278">
    <property type="entry name" value="zf-C2HE"/>
    <property type="match status" value="1"/>
</dbReference>
<accession>A0AAW0EQU1</accession>
<organism evidence="2 3">
    <name type="scientific">Novymonas esmeraldas</name>
    <dbReference type="NCBI Taxonomy" id="1808958"/>
    <lineage>
        <taxon>Eukaryota</taxon>
        <taxon>Discoba</taxon>
        <taxon>Euglenozoa</taxon>
        <taxon>Kinetoplastea</taxon>
        <taxon>Metakinetoplastina</taxon>
        <taxon>Trypanosomatida</taxon>
        <taxon>Trypanosomatidae</taxon>
        <taxon>Novymonas</taxon>
    </lineage>
</organism>
<dbReference type="GO" id="GO:0033699">
    <property type="term" value="F:DNA 5'-adenosine monophosphate hydrolase activity"/>
    <property type="evidence" value="ECO:0007669"/>
    <property type="project" value="TreeGrafter"/>
</dbReference>
<dbReference type="GO" id="GO:0003725">
    <property type="term" value="F:double-stranded RNA binding"/>
    <property type="evidence" value="ECO:0007669"/>
    <property type="project" value="TreeGrafter"/>
</dbReference>
<dbReference type="AlphaFoldDB" id="A0AAW0EQU1"/>
<comment type="caution">
    <text evidence="2">The sequence shown here is derived from an EMBL/GenBank/DDBJ whole genome shotgun (WGS) entry which is preliminary data.</text>
</comment>
<evidence type="ECO:0000259" key="1">
    <source>
        <dbReference type="Pfam" id="PF16278"/>
    </source>
</evidence>
<dbReference type="PANTHER" id="PTHR12486">
    <property type="entry name" value="APRATAXIN-RELATED"/>
    <property type="match status" value="1"/>
</dbReference>
<evidence type="ECO:0000313" key="2">
    <source>
        <dbReference type="EMBL" id="KAK7195509.1"/>
    </source>
</evidence>
<dbReference type="GO" id="GO:0005634">
    <property type="term" value="C:nucleus"/>
    <property type="evidence" value="ECO:0007669"/>
    <property type="project" value="TreeGrafter"/>
</dbReference>
<dbReference type="EMBL" id="JAECZO010000055">
    <property type="protein sequence ID" value="KAK7195509.1"/>
    <property type="molecule type" value="Genomic_DNA"/>
</dbReference>
<protein>
    <submittedName>
        <fullName evidence="2">Scavenger mRNA decapping enzyme C-term binding/HIT domain containing protein</fullName>
    </submittedName>
</protein>
<keyword evidence="3" id="KW-1185">Reference proteome</keyword>
<feature type="domain" description="Aprataxin C2HE/C2H2/C2HC zinc finger" evidence="1">
    <location>
        <begin position="201"/>
        <end position="259"/>
    </location>
</feature>
<dbReference type="Proteomes" id="UP001430356">
    <property type="component" value="Unassembled WGS sequence"/>
</dbReference>
<dbReference type="GO" id="GO:1990165">
    <property type="term" value="F:single-strand break-containing DNA binding"/>
    <property type="evidence" value="ECO:0007669"/>
    <property type="project" value="TreeGrafter"/>
</dbReference>
<dbReference type="FunFam" id="3.30.428.10:FF:000004">
    <property type="entry name" value="aprataxin isoform X2"/>
    <property type="match status" value="1"/>
</dbReference>
<reference evidence="2 3" key="1">
    <citation type="journal article" date="2021" name="MBio">
        <title>A New Model Trypanosomatid, Novymonas esmeraldas: Genomic Perception of Its 'Candidatus Pandoraea novymonadis' Endosymbiont.</title>
        <authorList>
            <person name="Zakharova A."/>
            <person name="Saura A."/>
            <person name="Butenko A."/>
            <person name="Podesvova L."/>
            <person name="Warmusova S."/>
            <person name="Kostygov A.Y."/>
            <person name="Nenarokova A."/>
            <person name="Lukes J."/>
            <person name="Opperdoes F.R."/>
            <person name="Yurchenko V."/>
        </authorList>
    </citation>
    <scope>NUCLEOTIDE SEQUENCE [LARGE SCALE GENOMIC DNA]</scope>
    <source>
        <strain evidence="2 3">E262AT.01</strain>
    </source>
</reference>
<evidence type="ECO:0000313" key="3">
    <source>
        <dbReference type="Proteomes" id="UP001430356"/>
    </source>
</evidence>
<name>A0AAW0EQU1_9TRYP</name>
<dbReference type="SUPFAM" id="SSF54197">
    <property type="entry name" value="HIT-like"/>
    <property type="match status" value="1"/>
</dbReference>
<dbReference type="Gene3D" id="3.30.428.10">
    <property type="entry name" value="HIT-like"/>
    <property type="match status" value="1"/>
</dbReference>
<dbReference type="PANTHER" id="PTHR12486:SF4">
    <property type="entry name" value="APRATAXIN"/>
    <property type="match status" value="1"/>
</dbReference>
<sequence length="278" mass="30297">MQVTSPLAGAAVRRAATTAAAAGSGPRTHLPFLLNVVKTALKSANTSAAAPALSPSSSSSPATALPPIPACAFKPYPLLGRGAAKQSAGSSLLFKDDACIVVNDAFPKSAMHCLVMPVDLRLQSLNALERRDIPLLRHMMHVGDEYVRYLQTTSPQVYQARRFIAGFHAIPSLPMLHLHVLSMDLDSPCIKNKKHYNSFATFFFLTSARILEDLERHGRVTLNQDVVRLRQMEEQDMRCLWCGTALANIPTMKAHIQSCPLNNAMEKPAKEDSRQGSP</sequence>
<dbReference type="InterPro" id="IPR032566">
    <property type="entry name" value="Znf-C2HE"/>
</dbReference>
<dbReference type="InterPro" id="IPR036265">
    <property type="entry name" value="HIT-like_sf"/>
</dbReference>
<dbReference type="GO" id="GO:0030983">
    <property type="term" value="F:mismatched DNA binding"/>
    <property type="evidence" value="ECO:0007669"/>
    <property type="project" value="TreeGrafter"/>
</dbReference>
<dbReference type="GO" id="GO:0003697">
    <property type="term" value="F:single-stranded DNA binding"/>
    <property type="evidence" value="ECO:0007669"/>
    <property type="project" value="TreeGrafter"/>
</dbReference>
<proteinExistence type="predicted"/>
<dbReference type="Pfam" id="PF11969">
    <property type="entry name" value="DcpS_C"/>
    <property type="match status" value="1"/>
</dbReference>
<gene>
    <name evidence="2" type="ORF">NESM_000478600</name>
</gene>
<dbReference type="GO" id="GO:0000012">
    <property type="term" value="P:single strand break repair"/>
    <property type="evidence" value="ECO:0007669"/>
    <property type="project" value="TreeGrafter"/>
</dbReference>